<organism evidence="4 5">
    <name type="scientific">Rhodanobacter terrae</name>
    <dbReference type="NCBI Taxonomy" id="418647"/>
    <lineage>
        <taxon>Bacteria</taxon>
        <taxon>Pseudomonadati</taxon>
        <taxon>Pseudomonadota</taxon>
        <taxon>Gammaproteobacteria</taxon>
        <taxon>Lysobacterales</taxon>
        <taxon>Rhodanobacteraceae</taxon>
        <taxon>Rhodanobacter</taxon>
    </lineage>
</organism>
<dbReference type="GO" id="GO:0008902">
    <property type="term" value="F:hydroxymethylpyrimidine kinase activity"/>
    <property type="evidence" value="ECO:0007669"/>
    <property type="project" value="UniProtKB-EC"/>
</dbReference>
<reference evidence="5" key="1">
    <citation type="journal article" date="2019" name="Int. J. Syst. Evol. Microbiol.">
        <title>The Global Catalogue of Microorganisms (GCM) 10K type strain sequencing project: providing services to taxonomists for standard genome sequencing and annotation.</title>
        <authorList>
            <consortium name="The Broad Institute Genomics Platform"/>
            <consortium name="The Broad Institute Genome Sequencing Center for Infectious Disease"/>
            <person name="Wu L."/>
            <person name="Ma J."/>
        </authorList>
    </citation>
    <scope>NUCLEOTIDE SEQUENCE [LARGE SCALE GENOMIC DNA]</scope>
    <source>
        <strain evidence="5">CGMCC 1.13587</strain>
    </source>
</reference>
<dbReference type="InterPro" id="IPR013749">
    <property type="entry name" value="PM/HMP-P_kinase-1"/>
</dbReference>
<dbReference type="PANTHER" id="PTHR20858:SF17">
    <property type="entry name" value="HYDROXYMETHYLPYRIMIDINE_PHOSPHOMETHYLPYRIMIDINE KINASE THI20-RELATED"/>
    <property type="match status" value="1"/>
</dbReference>
<dbReference type="NCBIfam" id="TIGR00097">
    <property type="entry name" value="HMP-P_kinase"/>
    <property type="match status" value="1"/>
</dbReference>
<dbReference type="EMBL" id="JBHSNG010000038">
    <property type="protein sequence ID" value="MFC5583224.1"/>
    <property type="molecule type" value="Genomic_DNA"/>
</dbReference>
<keyword evidence="4" id="KW-0418">Kinase</keyword>
<feature type="domain" description="Pyridoxamine kinase/Phosphomethylpyrimidine kinase" evidence="3">
    <location>
        <begin position="20"/>
        <end position="252"/>
    </location>
</feature>
<keyword evidence="4" id="KW-0808">Transferase</keyword>
<gene>
    <name evidence="4" type="primary">thiD</name>
    <name evidence="4" type="ORF">ACFPPB_19095</name>
</gene>
<dbReference type="InterPro" id="IPR004399">
    <property type="entry name" value="HMP/HMP-P_kinase_dom"/>
</dbReference>
<dbReference type="SUPFAM" id="SSF53613">
    <property type="entry name" value="Ribokinase-like"/>
    <property type="match status" value="1"/>
</dbReference>
<comment type="caution">
    <text evidence="4">The sequence shown here is derived from an EMBL/GenBank/DDBJ whole genome shotgun (WGS) entry which is preliminary data.</text>
</comment>
<dbReference type="RefSeq" id="WP_377330052.1">
    <property type="nucleotide sequence ID" value="NZ_JBHSNG010000038.1"/>
</dbReference>
<dbReference type="Pfam" id="PF08543">
    <property type="entry name" value="Phos_pyr_kin"/>
    <property type="match status" value="1"/>
</dbReference>
<accession>A0ABW0T2V5</accession>
<dbReference type="CDD" id="cd01169">
    <property type="entry name" value="HMPP_kinase"/>
    <property type="match status" value="1"/>
</dbReference>
<proteinExistence type="predicted"/>
<dbReference type="InterPro" id="IPR029056">
    <property type="entry name" value="Ribokinase-like"/>
</dbReference>
<evidence type="ECO:0000256" key="2">
    <source>
        <dbReference type="ARBA" id="ARBA00012135"/>
    </source>
</evidence>
<comment type="pathway">
    <text evidence="1">Cofactor biosynthesis; thiamine diphosphate biosynthesis.</text>
</comment>
<dbReference type="Proteomes" id="UP001596111">
    <property type="component" value="Unassembled WGS sequence"/>
</dbReference>
<dbReference type="PANTHER" id="PTHR20858">
    <property type="entry name" value="PHOSPHOMETHYLPYRIMIDINE KINASE"/>
    <property type="match status" value="1"/>
</dbReference>
<keyword evidence="5" id="KW-1185">Reference proteome</keyword>
<evidence type="ECO:0000259" key="3">
    <source>
        <dbReference type="Pfam" id="PF08543"/>
    </source>
</evidence>
<name>A0ABW0T2V5_9GAMM</name>
<evidence type="ECO:0000313" key="4">
    <source>
        <dbReference type="EMBL" id="MFC5583224.1"/>
    </source>
</evidence>
<dbReference type="EC" id="2.7.1.49" evidence="2"/>
<dbReference type="GO" id="GO:0008972">
    <property type="term" value="F:phosphomethylpyrimidine kinase activity"/>
    <property type="evidence" value="ECO:0007669"/>
    <property type="project" value="UniProtKB-EC"/>
</dbReference>
<sequence>MSVPQRVFPIPAVLSIAGSDSCGGAGIQADLKTFSALGVDGATVLTAVTAQNSAGVRAIQIVSPEMVAAQLDAVLDGLDIRAVKLGMLATAAIVAAVADCLHRRRPPHVVLDPVMIATSGASLLSEDAVASMRSRLLPLVDCLTPNLAEAAVLLGVPCATDEAQMAAQGRALLALGPRAVLMKGGHAPLAEAVDLLVTPEGTQRFAARWVETGRLHGTGCMLSAAIAAWLARGATLADAVMQAKAHLTATLADR</sequence>
<evidence type="ECO:0000256" key="1">
    <source>
        <dbReference type="ARBA" id="ARBA00004948"/>
    </source>
</evidence>
<protein>
    <recommendedName>
        <fullName evidence="2">hydroxymethylpyrimidine kinase</fullName>
        <ecNumber evidence="2">2.7.1.49</ecNumber>
    </recommendedName>
</protein>
<dbReference type="Gene3D" id="3.40.1190.20">
    <property type="match status" value="1"/>
</dbReference>
<evidence type="ECO:0000313" key="5">
    <source>
        <dbReference type="Proteomes" id="UP001596111"/>
    </source>
</evidence>